<keyword evidence="2" id="KW-1185">Reference proteome</keyword>
<evidence type="ECO:0000313" key="2">
    <source>
        <dbReference type="Proteomes" id="UP000054516"/>
    </source>
</evidence>
<organism evidence="1">
    <name type="scientific">Rosellinia necatrix</name>
    <name type="common">White root-rot fungus</name>
    <dbReference type="NCBI Taxonomy" id="77044"/>
    <lineage>
        <taxon>Eukaryota</taxon>
        <taxon>Fungi</taxon>
        <taxon>Dikarya</taxon>
        <taxon>Ascomycota</taxon>
        <taxon>Pezizomycotina</taxon>
        <taxon>Sordariomycetes</taxon>
        <taxon>Xylariomycetidae</taxon>
        <taxon>Xylariales</taxon>
        <taxon>Xylariaceae</taxon>
        <taxon>Rosellinia</taxon>
    </lineage>
</organism>
<name>A0A1S8A8H9_ROSNE</name>
<proteinExistence type="predicted"/>
<protein>
    <submittedName>
        <fullName evidence="1">Uncharacterized protein</fullName>
    </submittedName>
</protein>
<dbReference type="AlphaFoldDB" id="A0A1S8A8H9"/>
<accession>A0A1S8A8H9</accession>
<evidence type="ECO:0000313" key="1">
    <source>
        <dbReference type="EMBL" id="GAW26282.1"/>
    </source>
</evidence>
<gene>
    <name evidence="1" type="ORF">SAMD00023353_2601280</name>
</gene>
<dbReference type="EMBL" id="DF977471">
    <property type="protein sequence ID" value="GAW26282.1"/>
    <property type="molecule type" value="Genomic_DNA"/>
</dbReference>
<dbReference type="Proteomes" id="UP000054516">
    <property type="component" value="Unassembled WGS sequence"/>
</dbReference>
<reference evidence="1" key="1">
    <citation type="submission" date="2016-03" db="EMBL/GenBank/DDBJ databases">
        <title>Draft genome sequence of Rosellinia necatrix.</title>
        <authorList>
            <person name="Kanematsu S."/>
        </authorList>
    </citation>
    <scope>NUCLEOTIDE SEQUENCE [LARGE SCALE GENOMIC DNA]</scope>
    <source>
        <strain evidence="1">W97</strain>
    </source>
</reference>
<sequence>MSDHSASTCTVVQIPWGFQDMVVDKSLECTTDRCGPRLGLVTVTFPVTTRSSGGCSANIGIIADVKGSAANFDGDLGATKGLDVGVLTAAQLIHCADP</sequence>